<keyword evidence="3" id="KW-1185">Reference proteome</keyword>
<sequence length="278" mass="32781">MTIIVFHSMATRLEALCDELFIELYDYFDIVDLYYSFSNLNYRLNSILQDRRYLCLHSSLSLVPRQQFYYYFYFVLTQCYSSLKQLTLAETDDQGDSLRRCRVFLSVCNLEYFTQLRSLTLTRINLSELKLILTKLITLKQLTCLHLQTGEIKLESNRNDVCRLILCDLTQLKLCTLNFHTFIGFSELPTCSNIEKLTIERCFVNDFYSLMMHTPKLQCLNITLFKDKLVPVNDISNLSFSSNLVYLKLYLYYVPFDNIHQLRSESMPNLKTFILKGS</sequence>
<reference evidence="1" key="1">
    <citation type="submission" date="2021-02" db="EMBL/GenBank/DDBJ databases">
        <authorList>
            <person name="Nowell W R."/>
        </authorList>
    </citation>
    <scope>NUCLEOTIDE SEQUENCE</scope>
</reference>
<protein>
    <submittedName>
        <fullName evidence="1">Uncharacterized protein</fullName>
    </submittedName>
</protein>
<name>A0A814V938_9BILA</name>
<dbReference type="InterPro" id="IPR032675">
    <property type="entry name" value="LRR_dom_sf"/>
</dbReference>
<accession>A0A814V938</accession>
<feature type="non-terminal residue" evidence="1">
    <location>
        <position position="1"/>
    </location>
</feature>
<gene>
    <name evidence="1" type="ORF">GPM918_LOCUS22945</name>
    <name evidence="2" type="ORF">SRO942_LOCUS22944</name>
</gene>
<dbReference type="EMBL" id="CAJOBC010008017">
    <property type="protein sequence ID" value="CAF3950131.1"/>
    <property type="molecule type" value="Genomic_DNA"/>
</dbReference>
<proteinExistence type="predicted"/>
<dbReference type="Gene3D" id="3.80.10.10">
    <property type="entry name" value="Ribonuclease Inhibitor"/>
    <property type="match status" value="1"/>
</dbReference>
<dbReference type="EMBL" id="CAJNOQ010008016">
    <property type="protein sequence ID" value="CAF1185905.1"/>
    <property type="molecule type" value="Genomic_DNA"/>
</dbReference>
<evidence type="ECO:0000313" key="1">
    <source>
        <dbReference type="EMBL" id="CAF1185905.1"/>
    </source>
</evidence>
<dbReference type="Proteomes" id="UP000663829">
    <property type="component" value="Unassembled WGS sequence"/>
</dbReference>
<evidence type="ECO:0000313" key="3">
    <source>
        <dbReference type="Proteomes" id="UP000663829"/>
    </source>
</evidence>
<dbReference type="AlphaFoldDB" id="A0A814V938"/>
<evidence type="ECO:0000313" key="2">
    <source>
        <dbReference type="EMBL" id="CAF3950131.1"/>
    </source>
</evidence>
<dbReference type="SUPFAM" id="SSF52047">
    <property type="entry name" value="RNI-like"/>
    <property type="match status" value="1"/>
</dbReference>
<dbReference type="Proteomes" id="UP000681722">
    <property type="component" value="Unassembled WGS sequence"/>
</dbReference>
<dbReference type="OrthoDB" id="10006684at2759"/>
<organism evidence="1 3">
    <name type="scientific">Didymodactylos carnosus</name>
    <dbReference type="NCBI Taxonomy" id="1234261"/>
    <lineage>
        <taxon>Eukaryota</taxon>
        <taxon>Metazoa</taxon>
        <taxon>Spiralia</taxon>
        <taxon>Gnathifera</taxon>
        <taxon>Rotifera</taxon>
        <taxon>Eurotatoria</taxon>
        <taxon>Bdelloidea</taxon>
        <taxon>Philodinida</taxon>
        <taxon>Philodinidae</taxon>
        <taxon>Didymodactylos</taxon>
    </lineage>
</organism>
<comment type="caution">
    <text evidence="1">The sequence shown here is derived from an EMBL/GenBank/DDBJ whole genome shotgun (WGS) entry which is preliminary data.</text>
</comment>